<sequence>MNSIARQVASLFRPSSNSLDSLCRDGHQIQQWRGIRVKVINGNLEQALRFMEGKMKSSGIERMIKRVDTRHIKDSEKRILARKNLQRRLQSQELSRKLKSILIKKVRGL</sequence>
<evidence type="ECO:0008006" key="6">
    <source>
        <dbReference type="Google" id="ProtNLM"/>
    </source>
</evidence>
<keyword evidence="5" id="KW-1185">Reference proteome</keyword>
<dbReference type="PANTHER" id="PTHR37228:SF1">
    <property type="entry name" value="RIBOSOMAL PROTEIN S21 FAMILY PROTEIN"/>
    <property type="match status" value="1"/>
</dbReference>
<reference evidence="4 5" key="1">
    <citation type="journal article" date="2020" name="Nat. Commun.">
        <title>Genome of Tripterygium wilfordii and identification of cytochrome P450 involved in triptolide biosynthesis.</title>
        <authorList>
            <person name="Tu L."/>
            <person name="Su P."/>
            <person name="Zhang Z."/>
            <person name="Gao L."/>
            <person name="Wang J."/>
            <person name="Hu T."/>
            <person name="Zhou J."/>
            <person name="Zhang Y."/>
            <person name="Zhao Y."/>
            <person name="Liu Y."/>
            <person name="Song Y."/>
            <person name="Tong Y."/>
            <person name="Lu Y."/>
            <person name="Yang J."/>
            <person name="Xu C."/>
            <person name="Jia M."/>
            <person name="Peters R.J."/>
            <person name="Huang L."/>
            <person name="Gao W."/>
        </authorList>
    </citation>
    <scope>NUCLEOTIDE SEQUENCE [LARGE SCALE GENOMIC DNA]</scope>
    <source>
        <strain evidence="5">cv. XIE 37</strain>
        <tissue evidence="4">Leaf</tissue>
    </source>
</reference>
<evidence type="ECO:0000256" key="3">
    <source>
        <dbReference type="ARBA" id="ARBA00023274"/>
    </source>
</evidence>
<dbReference type="Pfam" id="PF01165">
    <property type="entry name" value="Ribosomal_S21"/>
    <property type="match status" value="1"/>
</dbReference>
<dbReference type="Proteomes" id="UP000593562">
    <property type="component" value="Unassembled WGS sequence"/>
</dbReference>
<dbReference type="PANTHER" id="PTHR37228">
    <property type="entry name" value="RIBOSOMAL PROTEIN S21 FAMILY PROTEIN"/>
    <property type="match status" value="1"/>
</dbReference>
<protein>
    <recommendedName>
        <fullName evidence="6">Ribosomal protein S21 family protein</fullName>
    </recommendedName>
</protein>
<dbReference type="GO" id="GO:1990904">
    <property type="term" value="C:ribonucleoprotein complex"/>
    <property type="evidence" value="ECO:0007669"/>
    <property type="project" value="UniProtKB-KW"/>
</dbReference>
<dbReference type="InParanoid" id="A0A7J7DJK7"/>
<dbReference type="OrthoDB" id="1713251at2759"/>
<dbReference type="GO" id="GO:0006412">
    <property type="term" value="P:translation"/>
    <property type="evidence" value="ECO:0007669"/>
    <property type="project" value="InterPro"/>
</dbReference>
<dbReference type="GO" id="GO:0003735">
    <property type="term" value="F:structural constituent of ribosome"/>
    <property type="evidence" value="ECO:0007669"/>
    <property type="project" value="InterPro"/>
</dbReference>
<comment type="similarity">
    <text evidence="1">Belongs to the bacterial ribosomal protein bS21 family.</text>
</comment>
<dbReference type="FunCoup" id="A0A7J7DJK7">
    <property type="interactions" value="1870"/>
</dbReference>
<name>A0A7J7DJK7_TRIWF</name>
<evidence type="ECO:0000313" key="4">
    <source>
        <dbReference type="EMBL" id="KAF5746542.1"/>
    </source>
</evidence>
<evidence type="ECO:0000256" key="1">
    <source>
        <dbReference type="ARBA" id="ARBA00006640"/>
    </source>
</evidence>
<keyword evidence="3" id="KW-0687">Ribonucleoprotein</keyword>
<dbReference type="InterPro" id="IPR001911">
    <property type="entry name" value="Ribosomal_bS21"/>
</dbReference>
<evidence type="ECO:0000256" key="2">
    <source>
        <dbReference type="ARBA" id="ARBA00022980"/>
    </source>
</evidence>
<dbReference type="AlphaFoldDB" id="A0A7J7DJK7"/>
<evidence type="ECO:0000313" key="5">
    <source>
        <dbReference type="Proteomes" id="UP000593562"/>
    </source>
</evidence>
<dbReference type="GO" id="GO:0005840">
    <property type="term" value="C:ribosome"/>
    <property type="evidence" value="ECO:0007669"/>
    <property type="project" value="UniProtKB-KW"/>
</dbReference>
<proteinExistence type="inferred from homology"/>
<accession>A0A7J7DJK7</accession>
<comment type="caution">
    <text evidence="4">The sequence shown here is derived from an EMBL/GenBank/DDBJ whole genome shotgun (WGS) entry which is preliminary data.</text>
</comment>
<dbReference type="EMBL" id="JAAARO010000006">
    <property type="protein sequence ID" value="KAF5746542.1"/>
    <property type="molecule type" value="Genomic_DNA"/>
</dbReference>
<keyword evidence="2" id="KW-0689">Ribosomal protein</keyword>
<gene>
    <name evidence="4" type="ORF">HS088_TW06G00713</name>
</gene>
<organism evidence="4 5">
    <name type="scientific">Tripterygium wilfordii</name>
    <name type="common">Thunder God vine</name>
    <dbReference type="NCBI Taxonomy" id="458696"/>
    <lineage>
        <taxon>Eukaryota</taxon>
        <taxon>Viridiplantae</taxon>
        <taxon>Streptophyta</taxon>
        <taxon>Embryophyta</taxon>
        <taxon>Tracheophyta</taxon>
        <taxon>Spermatophyta</taxon>
        <taxon>Magnoliopsida</taxon>
        <taxon>eudicotyledons</taxon>
        <taxon>Gunneridae</taxon>
        <taxon>Pentapetalae</taxon>
        <taxon>rosids</taxon>
        <taxon>fabids</taxon>
        <taxon>Celastrales</taxon>
        <taxon>Celastraceae</taxon>
        <taxon>Tripterygium</taxon>
    </lineage>
</organism>